<sequence length="249" mass="29029">MHLFILIKLDKIQDFLLFGFMFFNLVNMARHDNLNKYSDFKDVMLSTRKPRQTRAKVTVDTIIEAGFISVALHGTSGTTTRHIADIAGVSVGSLYEYFKNKEEIYDAMAHSFVQEILDMIQNLTPIIMDMELESVIELIFYTFRDLLTQNNERYLICLRYASELKYDKYINQIERELMNIVMKYMMNNPKYLKVNNLAVTAYVSINSGIFNIARHLILPNPYITFDELVQGLKTMIMSYINVELAKSEH</sequence>
<accession>N9DCU3</accession>
<evidence type="ECO:0000259" key="3">
    <source>
        <dbReference type="PROSITE" id="PS50977"/>
    </source>
</evidence>
<dbReference type="AlphaFoldDB" id="N9DCU3"/>
<feature type="domain" description="HTH tetR-type" evidence="3">
    <location>
        <begin position="56"/>
        <end position="116"/>
    </location>
</feature>
<keyword evidence="5" id="KW-1185">Reference proteome</keyword>
<dbReference type="PROSITE" id="PS50977">
    <property type="entry name" value="HTH_TETR_2"/>
    <property type="match status" value="1"/>
</dbReference>
<dbReference type="EMBL" id="APQC01000020">
    <property type="protein sequence ID" value="ENV78530.1"/>
    <property type="molecule type" value="Genomic_DNA"/>
</dbReference>
<feature type="DNA-binding region" description="H-T-H motif" evidence="2">
    <location>
        <begin position="79"/>
        <end position="98"/>
    </location>
</feature>
<dbReference type="Gene3D" id="1.10.357.10">
    <property type="entry name" value="Tetracycline Repressor, domain 2"/>
    <property type="match status" value="1"/>
</dbReference>
<proteinExistence type="predicted"/>
<dbReference type="PANTHER" id="PTHR43479:SF11">
    <property type="entry name" value="ACREF_ENVCD OPERON REPRESSOR-RELATED"/>
    <property type="match status" value="1"/>
</dbReference>
<protein>
    <recommendedName>
        <fullName evidence="3">HTH tetR-type domain-containing protein</fullName>
    </recommendedName>
</protein>
<name>N9DCU3_9GAMM</name>
<dbReference type="InterPro" id="IPR009057">
    <property type="entry name" value="Homeodomain-like_sf"/>
</dbReference>
<evidence type="ECO:0000313" key="4">
    <source>
        <dbReference type="EMBL" id="ENV78530.1"/>
    </source>
</evidence>
<comment type="caution">
    <text evidence="4">The sequence shown here is derived from an EMBL/GenBank/DDBJ whole genome shotgun (WGS) entry which is preliminary data.</text>
</comment>
<dbReference type="InterPro" id="IPR001647">
    <property type="entry name" value="HTH_TetR"/>
</dbReference>
<evidence type="ECO:0000256" key="2">
    <source>
        <dbReference type="PROSITE-ProRule" id="PRU00335"/>
    </source>
</evidence>
<keyword evidence="1 2" id="KW-0238">DNA-binding</keyword>
<gene>
    <name evidence="4" type="ORF">F942_02866</name>
</gene>
<reference evidence="4 5" key="1">
    <citation type="submission" date="2013-02" db="EMBL/GenBank/DDBJ databases">
        <title>The Genome Sequence of Acinetobacter ursingii NIPH ANC_3649.</title>
        <authorList>
            <consortium name="The Broad Institute Genome Sequencing Platform"/>
            <consortium name="The Broad Institute Genome Sequencing Center for Infectious Disease"/>
            <person name="Cerqueira G."/>
            <person name="Feldgarden M."/>
            <person name="Courvalin P."/>
            <person name="Perichon B."/>
            <person name="Grillot-Courvalin C."/>
            <person name="Clermont D."/>
            <person name="Rocha E."/>
            <person name="Yoon E.-J."/>
            <person name="Nemec A."/>
            <person name="Walker B."/>
            <person name="Young S.K."/>
            <person name="Zeng Q."/>
            <person name="Gargeya S."/>
            <person name="Fitzgerald M."/>
            <person name="Haas B."/>
            <person name="Abouelleil A."/>
            <person name="Alvarado L."/>
            <person name="Arachchi H.M."/>
            <person name="Berlin A.M."/>
            <person name="Chapman S.B."/>
            <person name="Dewar J."/>
            <person name="Goldberg J."/>
            <person name="Griggs A."/>
            <person name="Gujja S."/>
            <person name="Hansen M."/>
            <person name="Howarth C."/>
            <person name="Imamovic A."/>
            <person name="Larimer J."/>
            <person name="McCowan C."/>
            <person name="Murphy C."/>
            <person name="Neiman D."/>
            <person name="Pearson M."/>
            <person name="Priest M."/>
            <person name="Roberts A."/>
            <person name="Saif S."/>
            <person name="Shea T."/>
            <person name="Sisk P."/>
            <person name="Sykes S."/>
            <person name="Wortman J."/>
            <person name="Nusbaum C."/>
            <person name="Birren B."/>
        </authorList>
    </citation>
    <scope>NUCLEOTIDE SEQUENCE [LARGE SCALE GENOMIC DNA]</scope>
    <source>
        <strain evidence="4 5">ANC 3649</strain>
    </source>
</reference>
<evidence type="ECO:0000256" key="1">
    <source>
        <dbReference type="ARBA" id="ARBA00023125"/>
    </source>
</evidence>
<dbReference type="GO" id="GO:0003677">
    <property type="term" value="F:DNA binding"/>
    <property type="evidence" value="ECO:0007669"/>
    <property type="project" value="UniProtKB-UniRule"/>
</dbReference>
<organism evidence="4 5">
    <name type="scientific">Acinetobacter ursingii ANC 3649</name>
    <dbReference type="NCBI Taxonomy" id="1257043"/>
    <lineage>
        <taxon>Bacteria</taxon>
        <taxon>Pseudomonadati</taxon>
        <taxon>Pseudomonadota</taxon>
        <taxon>Gammaproteobacteria</taxon>
        <taxon>Moraxellales</taxon>
        <taxon>Moraxellaceae</taxon>
        <taxon>Acinetobacter</taxon>
    </lineage>
</organism>
<dbReference type="HOGENOM" id="CLU_069356_46_0_6"/>
<dbReference type="Pfam" id="PF00440">
    <property type="entry name" value="TetR_N"/>
    <property type="match status" value="1"/>
</dbReference>
<dbReference type="InterPro" id="IPR050624">
    <property type="entry name" value="HTH-type_Tx_Regulator"/>
</dbReference>
<dbReference type="Proteomes" id="UP000013276">
    <property type="component" value="Unassembled WGS sequence"/>
</dbReference>
<dbReference type="SUPFAM" id="SSF46689">
    <property type="entry name" value="Homeodomain-like"/>
    <property type="match status" value="1"/>
</dbReference>
<dbReference type="PANTHER" id="PTHR43479">
    <property type="entry name" value="ACREF/ENVCD OPERON REPRESSOR-RELATED"/>
    <property type="match status" value="1"/>
</dbReference>
<dbReference type="PATRIC" id="fig|1257043.3.peg.2802"/>
<evidence type="ECO:0000313" key="5">
    <source>
        <dbReference type="Proteomes" id="UP000013276"/>
    </source>
</evidence>